<name>L0G6L5_ECHVK</name>
<evidence type="ECO:0000313" key="1">
    <source>
        <dbReference type="EMBL" id="AGA80490.1"/>
    </source>
</evidence>
<protein>
    <recommendedName>
        <fullName evidence="3">DUF2703 domain-containing protein</fullName>
    </recommendedName>
</protein>
<dbReference type="HOGENOM" id="CLU_1692731_0_0_10"/>
<dbReference type="Proteomes" id="UP000010796">
    <property type="component" value="Chromosome"/>
</dbReference>
<keyword evidence="2" id="KW-1185">Reference proteome</keyword>
<dbReference type="RefSeq" id="WP_015268019.1">
    <property type="nucleotide sequence ID" value="NC_019904.1"/>
</dbReference>
<dbReference type="OrthoDB" id="1427300at2"/>
<organism evidence="1 2">
    <name type="scientific">Echinicola vietnamensis (strain DSM 17526 / LMG 23754 / KMM 6221)</name>
    <dbReference type="NCBI Taxonomy" id="926556"/>
    <lineage>
        <taxon>Bacteria</taxon>
        <taxon>Pseudomonadati</taxon>
        <taxon>Bacteroidota</taxon>
        <taxon>Cytophagia</taxon>
        <taxon>Cytophagales</taxon>
        <taxon>Cyclobacteriaceae</taxon>
        <taxon>Echinicola</taxon>
    </lineage>
</organism>
<dbReference type="EMBL" id="CP003346">
    <property type="protein sequence ID" value="AGA80490.1"/>
    <property type="molecule type" value="Genomic_DNA"/>
</dbReference>
<sequence length="155" mass="17762">MEAQTKSVLKVEIIQVEMSNDTSSSCSACDTVQGKLTSAIQEVQKLFDHIDCEILLKSTKVKNTEEAEKAQIIASPTIRVGYLDFYPNHIHDNSEEREWTWKDLTLPEPTKEILIEVLLKGYFEPREESKKMEMSPYILKSLNESQQEKSDCECS</sequence>
<dbReference type="AlphaFoldDB" id="L0G6L5"/>
<dbReference type="KEGG" id="evi:Echvi_4299"/>
<dbReference type="Pfam" id="PF10865">
    <property type="entry name" value="DUF2703"/>
    <property type="match status" value="1"/>
</dbReference>
<evidence type="ECO:0008006" key="3">
    <source>
        <dbReference type="Google" id="ProtNLM"/>
    </source>
</evidence>
<reference evidence="2" key="1">
    <citation type="submission" date="2012-02" db="EMBL/GenBank/DDBJ databases">
        <title>The complete genome of Echinicola vietnamensis DSM 17526.</title>
        <authorList>
            <person name="Lucas S."/>
            <person name="Copeland A."/>
            <person name="Lapidus A."/>
            <person name="Glavina del Rio T."/>
            <person name="Dalin E."/>
            <person name="Tice H."/>
            <person name="Bruce D."/>
            <person name="Goodwin L."/>
            <person name="Pitluck S."/>
            <person name="Peters L."/>
            <person name="Ovchinnikova G."/>
            <person name="Teshima H."/>
            <person name="Kyrpides N."/>
            <person name="Mavromatis K."/>
            <person name="Ivanova N."/>
            <person name="Brettin T."/>
            <person name="Detter J.C."/>
            <person name="Han C."/>
            <person name="Larimer F."/>
            <person name="Land M."/>
            <person name="Hauser L."/>
            <person name="Markowitz V."/>
            <person name="Cheng J.-F."/>
            <person name="Hugenholtz P."/>
            <person name="Woyke T."/>
            <person name="Wu D."/>
            <person name="Brambilla E."/>
            <person name="Klenk H.-P."/>
            <person name="Eisen J.A."/>
        </authorList>
    </citation>
    <scope>NUCLEOTIDE SEQUENCE [LARGE SCALE GENOMIC DNA]</scope>
    <source>
        <strain evidence="2">DSM 17526 / LMG 23754 / KMM 6221</strain>
    </source>
</reference>
<dbReference type="InterPro" id="IPR021219">
    <property type="entry name" value="DUF2703"/>
</dbReference>
<proteinExistence type="predicted"/>
<evidence type="ECO:0000313" key="2">
    <source>
        <dbReference type="Proteomes" id="UP000010796"/>
    </source>
</evidence>
<gene>
    <name evidence="1" type="ordered locus">Echvi_4299</name>
</gene>
<dbReference type="STRING" id="926556.Echvi_4299"/>
<accession>L0G6L5</accession>